<dbReference type="GO" id="GO:0000049">
    <property type="term" value="F:tRNA binding"/>
    <property type="evidence" value="ECO:0007669"/>
    <property type="project" value="UniProtKB-UniRule"/>
</dbReference>
<dbReference type="GO" id="GO:0003735">
    <property type="term" value="F:structural constituent of ribosome"/>
    <property type="evidence" value="ECO:0007669"/>
    <property type="project" value="InterPro"/>
</dbReference>
<evidence type="ECO:0000259" key="7">
    <source>
        <dbReference type="Pfam" id="PF00281"/>
    </source>
</evidence>
<dbReference type="Proteomes" id="UP000176191">
    <property type="component" value="Unassembled WGS sequence"/>
</dbReference>
<proteinExistence type="inferred from homology"/>
<dbReference type="AlphaFoldDB" id="A0A1F5F7B4"/>
<feature type="domain" description="Large ribosomal subunit protein uL5 C-terminal" evidence="8">
    <location>
        <begin position="87"/>
        <end position="180"/>
    </location>
</feature>
<dbReference type="HAMAP" id="MF_01333_B">
    <property type="entry name" value="Ribosomal_uL5_B"/>
    <property type="match status" value="1"/>
</dbReference>
<comment type="function">
    <text evidence="5">This is 1 of the proteins that bind and probably mediate the attachment of the 5S RNA into the large ribosomal subunit, where it forms part of the central protuberance. In the 70S ribosome it contacts protein S13 of the 30S subunit (bridge B1b), connecting the 2 subunits; this bridge is implicated in subunit movement. Contacts the P site tRNA; the 5S rRNA and some of its associated proteins might help stabilize positioning of ribosome-bound tRNAs.</text>
</comment>
<dbReference type="FunFam" id="3.30.1440.10:FF:000001">
    <property type="entry name" value="50S ribosomal protein L5"/>
    <property type="match status" value="1"/>
</dbReference>
<dbReference type="Pfam" id="PF00281">
    <property type="entry name" value="Ribosomal_L5"/>
    <property type="match status" value="1"/>
</dbReference>
<name>A0A1F5F7B4_9BACT</name>
<evidence type="ECO:0000256" key="3">
    <source>
        <dbReference type="ARBA" id="ARBA00023274"/>
    </source>
</evidence>
<keyword evidence="2 5" id="KW-0689">Ribosomal protein</keyword>
<accession>A0A1F5F7B4</accession>
<dbReference type="PIRSF" id="PIRSF002161">
    <property type="entry name" value="Ribosomal_L5"/>
    <property type="match status" value="1"/>
</dbReference>
<dbReference type="PANTHER" id="PTHR11994">
    <property type="entry name" value="60S RIBOSOMAL PROTEIN L11-RELATED"/>
    <property type="match status" value="1"/>
</dbReference>
<comment type="similarity">
    <text evidence="1 5 6">Belongs to the universal ribosomal protein uL5 family.</text>
</comment>
<dbReference type="SUPFAM" id="SSF55282">
    <property type="entry name" value="RL5-like"/>
    <property type="match status" value="1"/>
</dbReference>
<keyword evidence="5" id="KW-0699">rRNA-binding</keyword>
<dbReference type="GO" id="GO:0005840">
    <property type="term" value="C:ribosome"/>
    <property type="evidence" value="ECO:0007669"/>
    <property type="project" value="UniProtKB-KW"/>
</dbReference>
<keyword evidence="5" id="KW-0694">RNA-binding</keyword>
<dbReference type="InterPro" id="IPR002132">
    <property type="entry name" value="Ribosomal_uL5"/>
</dbReference>
<evidence type="ECO:0000259" key="8">
    <source>
        <dbReference type="Pfam" id="PF00673"/>
    </source>
</evidence>
<dbReference type="EMBL" id="MFAK01000002">
    <property type="protein sequence ID" value="OGD75519.1"/>
    <property type="molecule type" value="Genomic_DNA"/>
</dbReference>
<feature type="domain" description="Large ribosomal subunit protein uL5 N-terminal" evidence="7">
    <location>
        <begin position="27"/>
        <end position="83"/>
    </location>
</feature>
<dbReference type="GO" id="GO:0019843">
    <property type="term" value="F:rRNA binding"/>
    <property type="evidence" value="ECO:0007669"/>
    <property type="project" value="UniProtKB-UniRule"/>
</dbReference>
<dbReference type="InterPro" id="IPR022803">
    <property type="entry name" value="Ribosomal_uL5_dom_sf"/>
</dbReference>
<sequence length="187" mass="20231">MTTDPNLQVRFAQTIRPALGKSLGSANLMAIPRPLKVIVNVGIKKSDTSTKDVEIARGELASITGQQPKVGGAKQSIAGFKIRAGDPVGVSVTLRGSKMFDFLDKLCRIVLPQVKDFRGVKTTAFDGSGNYTLGLTEQIIFPEIDYSKTEKIHGLEIVIVTSAKNDKDARELLTALGMPFAKLEKEN</sequence>
<dbReference type="NCBIfam" id="NF000585">
    <property type="entry name" value="PRK00010.1"/>
    <property type="match status" value="1"/>
</dbReference>
<evidence type="ECO:0000256" key="5">
    <source>
        <dbReference type="HAMAP-Rule" id="MF_01333"/>
    </source>
</evidence>
<dbReference type="Pfam" id="PF00673">
    <property type="entry name" value="Ribosomal_L5_C"/>
    <property type="match status" value="1"/>
</dbReference>
<comment type="subunit">
    <text evidence="5">Part of the 50S ribosomal subunit; part of the 5S rRNA/L5/L18/L25 subcomplex. Contacts the 5S rRNA and the P site tRNA. Forms a bridge to the 30S subunit in the 70S ribosome.</text>
</comment>
<dbReference type="GO" id="GO:1990904">
    <property type="term" value="C:ribonucleoprotein complex"/>
    <property type="evidence" value="ECO:0007669"/>
    <property type="project" value="UniProtKB-KW"/>
</dbReference>
<dbReference type="Gene3D" id="3.30.1440.10">
    <property type="match status" value="1"/>
</dbReference>
<keyword evidence="3 5" id="KW-0687">Ribonucleoprotein</keyword>
<evidence type="ECO:0000313" key="10">
    <source>
        <dbReference type="Proteomes" id="UP000176191"/>
    </source>
</evidence>
<protein>
    <recommendedName>
        <fullName evidence="4 5">Large ribosomal subunit protein uL5</fullName>
    </recommendedName>
</protein>
<evidence type="ECO:0000313" key="9">
    <source>
        <dbReference type="EMBL" id="OGD75519.1"/>
    </source>
</evidence>
<dbReference type="InterPro" id="IPR031309">
    <property type="entry name" value="Ribosomal_uL5_C"/>
</dbReference>
<gene>
    <name evidence="5" type="primary">rplE</name>
    <name evidence="9" type="ORF">A2228_03395</name>
</gene>
<organism evidence="9 10">
    <name type="scientific">Candidatus Collierbacteria bacterium RIFOXYA2_FULL_46_10</name>
    <dbReference type="NCBI Taxonomy" id="1817726"/>
    <lineage>
        <taxon>Bacteria</taxon>
        <taxon>Candidatus Collieribacteriota</taxon>
    </lineage>
</organism>
<dbReference type="InterPro" id="IPR031310">
    <property type="entry name" value="Ribosomal_uL5_N"/>
</dbReference>
<evidence type="ECO:0000256" key="4">
    <source>
        <dbReference type="ARBA" id="ARBA00035245"/>
    </source>
</evidence>
<evidence type="ECO:0000256" key="6">
    <source>
        <dbReference type="RuleBase" id="RU003930"/>
    </source>
</evidence>
<evidence type="ECO:0000256" key="1">
    <source>
        <dbReference type="ARBA" id="ARBA00008553"/>
    </source>
</evidence>
<comment type="caution">
    <text evidence="9">The sequence shown here is derived from an EMBL/GenBank/DDBJ whole genome shotgun (WGS) entry which is preliminary data.</text>
</comment>
<dbReference type="GO" id="GO:0006412">
    <property type="term" value="P:translation"/>
    <property type="evidence" value="ECO:0007669"/>
    <property type="project" value="UniProtKB-UniRule"/>
</dbReference>
<dbReference type="InterPro" id="IPR020930">
    <property type="entry name" value="Ribosomal_uL5_bac-type"/>
</dbReference>
<keyword evidence="5" id="KW-0820">tRNA-binding</keyword>
<reference evidence="9 10" key="1">
    <citation type="journal article" date="2016" name="Nat. Commun.">
        <title>Thousands of microbial genomes shed light on interconnected biogeochemical processes in an aquifer system.</title>
        <authorList>
            <person name="Anantharaman K."/>
            <person name="Brown C.T."/>
            <person name="Hug L.A."/>
            <person name="Sharon I."/>
            <person name="Castelle C.J."/>
            <person name="Probst A.J."/>
            <person name="Thomas B.C."/>
            <person name="Singh A."/>
            <person name="Wilkins M.J."/>
            <person name="Karaoz U."/>
            <person name="Brodie E.L."/>
            <person name="Williams K.H."/>
            <person name="Hubbard S.S."/>
            <person name="Banfield J.F."/>
        </authorList>
    </citation>
    <scope>NUCLEOTIDE SEQUENCE [LARGE SCALE GENOMIC DNA]</scope>
</reference>
<evidence type="ECO:0000256" key="2">
    <source>
        <dbReference type="ARBA" id="ARBA00022980"/>
    </source>
</evidence>